<dbReference type="Pfam" id="PF10367">
    <property type="entry name" value="zf-Vps39_C"/>
    <property type="match status" value="1"/>
</dbReference>
<evidence type="ECO:0000256" key="4">
    <source>
        <dbReference type="ARBA" id="ARBA00023228"/>
    </source>
</evidence>
<dbReference type="Pfam" id="PF10366">
    <property type="entry name" value="Vps39_1"/>
    <property type="match status" value="1"/>
</dbReference>
<keyword evidence="3" id="KW-0472">Membrane</keyword>
<dbReference type="GO" id="GO:0034058">
    <property type="term" value="P:endosomal vesicle fusion"/>
    <property type="evidence" value="ECO:0007669"/>
    <property type="project" value="TreeGrafter"/>
</dbReference>
<dbReference type="PANTHER" id="PTHR12894">
    <property type="entry name" value="CNH DOMAIN CONTAINING"/>
    <property type="match status" value="1"/>
</dbReference>
<dbReference type="InterPro" id="IPR001180">
    <property type="entry name" value="CNH_dom"/>
</dbReference>
<dbReference type="InterPro" id="IPR032914">
    <property type="entry name" value="Vam6/VPS39/TRAP1"/>
</dbReference>
<feature type="repeat" description="CHCR" evidence="6">
    <location>
        <begin position="591"/>
        <end position="750"/>
    </location>
</feature>
<dbReference type="GO" id="GO:0006914">
    <property type="term" value="P:autophagy"/>
    <property type="evidence" value="ECO:0007669"/>
    <property type="project" value="TreeGrafter"/>
</dbReference>
<dbReference type="InterPro" id="IPR000547">
    <property type="entry name" value="Clathrin_H-chain/VPS_repeat"/>
</dbReference>
<dbReference type="AlphaFoldDB" id="A0A6P8YWE0"/>
<dbReference type="KEGG" id="tpal:117643623"/>
<keyword evidence="8" id="KW-1185">Reference proteome</keyword>
<evidence type="ECO:0000256" key="5">
    <source>
        <dbReference type="ARBA" id="ARBA00038201"/>
    </source>
</evidence>
<dbReference type="SUPFAM" id="SSF50978">
    <property type="entry name" value="WD40 repeat-like"/>
    <property type="match status" value="1"/>
</dbReference>
<comment type="subcellular location">
    <subcellularLocation>
        <location evidence="1">Endomembrane system</location>
        <topology evidence="1">Peripheral membrane protein</topology>
    </subcellularLocation>
    <subcellularLocation>
        <location evidence="2">Lysosome</location>
    </subcellularLocation>
</comment>
<dbReference type="InParanoid" id="A0A6P8YWE0"/>
<dbReference type="GO" id="GO:0005764">
    <property type="term" value="C:lysosome"/>
    <property type="evidence" value="ECO:0007669"/>
    <property type="project" value="UniProtKB-SubCell"/>
</dbReference>
<dbReference type="InterPro" id="IPR019453">
    <property type="entry name" value="VPS39/TGFA1_Znf"/>
</dbReference>
<evidence type="ECO:0000256" key="1">
    <source>
        <dbReference type="ARBA" id="ARBA00004184"/>
    </source>
</evidence>
<organism evidence="9">
    <name type="scientific">Thrips palmi</name>
    <name type="common">Melon thrips</name>
    <dbReference type="NCBI Taxonomy" id="161013"/>
    <lineage>
        <taxon>Eukaryota</taxon>
        <taxon>Metazoa</taxon>
        <taxon>Ecdysozoa</taxon>
        <taxon>Arthropoda</taxon>
        <taxon>Hexapoda</taxon>
        <taxon>Insecta</taxon>
        <taxon>Pterygota</taxon>
        <taxon>Neoptera</taxon>
        <taxon>Paraneoptera</taxon>
        <taxon>Thysanoptera</taxon>
        <taxon>Terebrantia</taxon>
        <taxon>Thripoidea</taxon>
        <taxon>Thripidae</taxon>
        <taxon>Thrips</taxon>
    </lineage>
</organism>
<evidence type="ECO:0000256" key="2">
    <source>
        <dbReference type="ARBA" id="ARBA00004371"/>
    </source>
</evidence>
<keyword evidence="4" id="KW-0458">Lysosome</keyword>
<evidence type="ECO:0000313" key="8">
    <source>
        <dbReference type="Proteomes" id="UP000515158"/>
    </source>
</evidence>
<dbReference type="InterPro" id="IPR036322">
    <property type="entry name" value="WD40_repeat_dom_sf"/>
</dbReference>
<dbReference type="RefSeq" id="XP_034238502.1">
    <property type="nucleotide sequence ID" value="XM_034382611.1"/>
</dbReference>
<dbReference type="Pfam" id="PF00780">
    <property type="entry name" value="CNH"/>
    <property type="match status" value="1"/>
</dbReference>
<evidence type="ECO:0000313" key="9">
    <source>
        <dbReference type="RefSeq" id="XP_034238502.1"/>
    </source>
</evidence>
<dbReference type="FunCoup" id="A0A6P8YWE0">
    <property type="interactions" value="2273"/>
</dbReference>
<dbReference type="InterPro" id="IPR019452">
    <property type="entry name" value="VPS39/TGF_beta_rcpt-assoc_1"/>
</dbReference>
<proteinExistence type="inferred from homology"/>
<dbReference type="GO" id="GO:0012505">
    <property type="term" value="C:endomembrane system"/>
    <property type="evidence" value="ECO:0007669"/>
    <property type="project" value="UniProtKB-SubCell"/>
</dbReference>
<dbReference type="PROSITE" id="PS50219">
    <property type="entry name" value="CNH"/>
    <property type="match status" value="1"/>
</dbReference>
<accession>A0A6P8YWE0</accession>
<dbReference type="OrthoDB" id="5325112at2759"/>
<sequence length="885" mass="101908">MYEAYECSQLLKLSVPIECIAAYEDHLLVGTKVGHLLMYSISSRYSDNKNEVHLLRYNKTFSKKPIQQLAVVQEHQLLISLTDNVVCVHDMAIINFPTLCVVSETRGATLFSVDIKKTVTQTGEKSVIVRMCVAVKRKLLIFYWKNGTFHSLMEEISMPDTPKALAWIEETICVGFKGDSVYMLYHLNKDSKKDQTQTPLCPPGNRSPSVLEMNGEIFILGKDNHSIFIDTQGNPAGLKQMKWENVPRDLVYDEPYLVALSPESIEIRTVEPSLIVQTHLLDDPKMIIRCKSGLLYAASGAFVWCLQNVTWSRQIHFLLEQKQFQLALKIANISDETSEDKAKNVHQIQTLYAYDLFNKKQFKESMEQFLKLETNPYEVVKLFPNLLPQQERLKGQTEAVVKLEDIDLESGLLALIEYLTKVRLAKKSEKEKKDKEFSEREKKRMRKLTPEEEVKIDAENKVYDQFCKATEQLFQIIDTTLLKCYLQTNDAFVAPLLRLNHCHLGEAEKMLKKHEKNSELIILYQTKGLHKKALELLQKQSTQQDPSLQGHYRTVLYLQNLGRENIELIFQFAGWVLEEHPMDGLSIFTEEMPEVEGLPRPKVLDYLLRLHKKLVIPYLEHVIHVWNDSSTILHDALVHQYREQAISLFTAGKLSEEKEVRAKLLAFLEVSKNYSPENALVQFPYDSMFEERAVILGKLGKHEQVLSIYVMMLGDVNRAIQYCHEVYSNQKEGADEVYVLLIKMLISPPDSWLRGVPVSPATSKPDLETALSLLEEHAAKIQPIQALEVLPDTVPICRIRHFLEKSLQKQLNERRHILVLKGLTFAENLQAQEQRMHYFESKITSITELNVCSVCKKRFGNQSAFARYPDGDVVHYHCQDRKAQQ</sequence>
<dbReference type="GeneID" id="117643623"/>
<dbReference type="GO" id="GO:0006886">
    <property type="term" value="P:intracellular protein transport"/>
    <property type="evidence" value="ECO:0007669"/>
    <property type="project" value="UniProtKB-UniRule"/>
</dbReference>
<gene>
    <name evidence="9" type="primary">LOC117643623</name>
</gene>
<feature type="domain" description="CNH" evidence="7">
    <location>
        <begin position="14"/>
        <end position="294"/>
    </location>
</feature>
<evidence type="ECO:0000256" key="3">
    <source>
        <dbReference type="ARBA" id="ARBA00023136"/>
    </source>
</evidence>
<dbReference type="SMART" id="SM00036">
    <property type="entry name" value="CNH"/>
    <property type="match status" value="1"/>
</dbReference>
<name>A0A6P8YWE0_THRPL</name>
<dbReference type="GO" id="GO:0016020">
    <property type="term" value="C:membrane"/>
    <property type="evidence" value="ECO:0007669"/>
    <property type="project" value="TreeGrafter"/>
</dbReference>
<protein>
    <submittedName>
        <fullName evidence="9">Vam6/Vps39-like protein</fullName>
    </submittedName>
</protein>
<comment type="similarity">
    <text evidence="5">Belongs to the VAM6/VPS39 family.</text>
</comment>
<evidence type="ECO:0000256" key="6">
    <source>
        <dbReference type="PROSITE-ProRule" id="PRU01006"/>
    </source>
</evidence>
<dbReference type="PANTHER" id="PTHR12894:SF49">
    <property type="entry name" value="VAM6_VPS39-LIKE PROTEIN"/>
    <property type="match status" value="1"/>
</dbReference>
<reference evidence="9" key="1">
    <citation type="submission" date="2025-08" db="UniProtKB">
        <authorList>
            <consortium name="RefSeq"/>
        </authorList>
    </citation>
    <scope>IDENTIFICATION</scope>
    <source>
        <tissue evidence="9">Total insect</tissue>
    </source>
</reference>
<dbReference type="Proteomes" id="UP000515158">
    <property type="component" value="Unplaced"/>
</dbReference>
<dbReference type="CTD" id="23339"/>
<evidence type="ECO:0000259" key="7">
    <source>
        <dbReference type="PROSITE" id="PS50219"/>
    </source>
</evidence>
<dbReference type="PROSITE" id="PS50236">
    <property type="entry name" value="CHCR"/>
    <property type="match status" value="1"/>
</dbReference>